<dbReference type="CDD" id="cd02440">
    <property type="entry name" value="AdoMet_MTases"/>
    <property type="match status" value="1"/>
</dbReference>
<keyword evidence="4" id="KW-0808">Transferase</keyword>
<dbReference type="Gene3D" id="3.30.950.10">
    <property type="entry name" value="Methyltransferase, Cobalt-precorrin-4 Transmethylase, Domain 2"/>
    <property type="match status" value="1"/>
</dbReference>
<dbReference type="NCBIfam" id="TIGR02467">
    <property type="entry name" value="CbiE"/>
    <property type="match status" value="1"/>
</dbReference>
<evidence type="ECO:0000256" key="6">
    <source>
        <dbReference type="SAM" id="MobiDB-lite"/>
    </source>
</evidence>
<evidence type="ECO:0000256" key="1">
    <source>
        <dbReference type="ARBA" id="ARBA00004953"/>
    </source>
</evidence>
<dbReference type="GO" id="GO:0032259">
    <property type="term" value="P:methylation"/>
    <property type="evidence" value="ECO:0007669"/>
    <property type="project" value="UniProtKB-KW"/>
</dbReference>
<comment type="pathway">
    <text evidence="1">Cofactor biosynthesis; adenosylcobalamin biosynthesis.</text>
</comment>
<accession>A0A8J3F8M1</accession>
<evidence type="ECO:0000256" key="2">
    <source>
        <dbReference type="ARBA" id="ARBA00022573"/>
    </source>
</evidence>
<dbReference type="InterPro" id="IPR014777">
    <property type="entry name" value="4pyrrole_Mease_sub1"/>
</dbReference>
<feature type="domain" description="Methyltransferase" evidence="8">
    <location>
        <begin position="295"/>
        <end position="386"/>
    </location>
</feature>
<dbReference type="NCBIfam" id="TIGR02469">
    <property type="entry name" value="CbiT"/>
    <property type="match status" value="1"/>
</dbReference>
<feature type="compositionally biased region" description="Basic and acidic residues" evidence="6">
    <location>
        <begin position="25"/>
        <end position="35"/>
    </location>
</feature>
<dbReference type="PANTHER" id="PTHR43182">
    <property type="entry name" value="COBALT-PRECORRIN-6B C(15)-METHYLTRANSFERASE (DECARBOXYLATING)"/>
    <property type="match status" value="1"/>
</dbReference>
<dbReference type="AlphaFoldDB" id="A0A8J3F8M1"/>
<dbReference type="GO" id="GO:0009236">
    <property type="term" value="P:cobalamin biosynthetic process"/>
    <property type="evidence" value="ECO:0007669"/>
    <property type="project" value="UniProtKB-UniPathway"/>
</dbReference>
<name>A0A8J3F8M1_9BACI</name>
<dbReference type="GO" id="GO:0008276">
    <property type="term" value="F:protein methyltransferase activity"/>
    <property type="evidence" value="ECO:0007669"/>
    <property type="project" value="InterPro"/>
</dbReference>
<keyword evidence="2" id="KW-0169">Cobalamin biosynthesis</keyword>
<evidence type="ECO:0000256" key="4">
    <source>
        <dbReference type="ARBA" id="ARBA00022679"/>
    </source>
</evidence>
<dbReference type="Pfam" id="PF13649">
    <property type="entry name" value="Methyltransf_25"/>
    <property type="match status" value="1"/>
</dbReference>
<dbReference type="PIRSF" id="PIRSF036428">
    <property type="entry name" value="CobL"/>
    <property type="match status" value="1"/>
</dbReference>
<dbReference type="Proteomes" id="UP000637720">
    <property type="component" value="Unassembled WGS sequence"/>
</dbReference>
<feature type="domain" description="Tetrapyrrole methylase" evidence="7">
    <location>
        <begin position="46"/>
        <end position="222"/>
    </location>
</feature>
<dbReference type="PANTHER" id="PTHR43182:SF1">
    <property type="entry name" value="COBALT-PRECORRIN-7 C(5)-METHYLTRANSFERASE"/>
    <property type="match status" value="1"/>
</dbReference>
<keyword evidence="3" id="KW-0489">Methyltransferase</keyword>
<dbReference type="InterPro" id="IPR041698">
    <property type="entry name" value="Methyltransf_25"/>
</dbReference>
<dbReference type="InterPro" id="IPR014776">
    <property type="entry name" value="4pyrrole_Mease_sub2"/>
</dbReference>
<dbReference type="UniPathway" id="UPA00148"/>
<keyword evidence="5" id="KW-0949">S-adenosyl-L-methionine</keyword>
<evidence type="ECO:0000313" key="9">
    <source>
        <dbReference type="EMBL" id="GGJ93565.1"/>
    </source>
</evidence>
<reference evidence="9" key="2">
    <citation type="submission" date="2020-09" db="EMBL/GenBank/DDBJ databases">
        <authorList>
            <person name="Sun Q."/>
            <person name="Ohkuma M."/>
        </authorList>
    </citation>
    <scope>NUCLEOTIDE SEQUENCE</scope>
    <source>
        <strain evidence="9">JCM 14719</strain>
    </source>
</reference>
<evidence type="ECO:0000256" key="3">
    <source>
        <dbReference type="ARBA" id="ARBA00022603"/>
    </source>
</evidence>
<feature type="region of interest" description="Disordered" evidence="6">
    <location>
        <begin position="1"/>
        <end position="35"/>
    </location>
</feature>
<proteinExistence type="predicted"/>
<dbReference type="Pfam" id="PF00590">
    <property type="entry name" value="TP_methylase"/>
    <property type="match status" value="1"/>
</dbReference>
<evidence type="ECO:0000256" key="5">
    <source>
        <dbReference type="ARBA" id="ARBA00022691"/>
    </source>
</evidence>
<dbReference type="InterPro" id="IPR035996">
    <property type="entry name" value="4pyrrol_Methylase_sf"/>
</dbReference>
<dbReference type="Gene3D" id="3.40.1010.10">
    <property type="entry name" value="Cobalt-precorrin-4 Transmethylase, Domain 1"/>
    <property type="match status" value="1"/>
</dbReference>
<protein>
    <submittedName>
        <fullName evidence="9">Precorrin-6Y-methylase</fullName>
    </submittedName>
</protein>
<dbReference type="CDD" id="cd11644">
    <property type="entry name" value="Precorrin-6Y-MT"/>
    <property type="match status" value="1"/>
</dbReference>
<gene>
    <name evidence="9" type="primary">cbiET</name>
    <name evidence="9" type="ORF">GCM10007043_04140</name>
</gene>
<dbReference type="InterPro" id="IPR000878">
    <property type="entry name" value="4pyrrol_Mease"/>
</dbReference>
<evidence type="ECO:0000259" key="7">
    <source>
        <dbReference type="Pfam" id="PF00590"/>
    </source>
</evidence>
<reference evidence="9" key="1">
    <citation type="journal article" date="2014" name="Int. J. Syst. Evol. Microbiol.">
        <title>Complete genome sequence of Corynebacterium casei LMG S-19264T (=DSM 44701T), isolated from a smear-ripened cheese.</title>
        <authorList>
            <consortium name="US DOE Joint Genome Institute (JGI-PGF)"/>
            <person name="Walter F."/>
            <person name="Albersmeier A."/>
            <person name="Kalinowski J."/>
            <person name="Ruckert C."/>
        </authorList>
    </citation>
    <scope>NUCLEOTIDE SEQUENCE</scope>
    <source>
        <strain evidence="9">JCM 14719</strain>
    </source>
</reference>
<dbReference type="InterPro" id="IPR029063">
    <property type="entry name" value="SAM-dependent_MTases_sf"/>
</dbReference>
<dbReference type="SUPFAM" id="SSF53790">
    <property type="entry name" value="Tetrapyrrole methylase"/>
    <property type="match status" value="1"/>
</dbReference>
<dbReference type="SUPFAM" id="SSF53335">
    <property type="entry name" value="S-adenosyl-L-methionine-dependent methyltransferases"/>
    <property type="match status" value="1"/>
</dbReference>
<dbReference type="InterPro" id="IPR050714">
    <property type="entry name" value="Cobalamin_biosynth_MTase"/>
</dbReference>
<dbReference type="InterPro" id="IPR006365">
    <property type="entry name" value="Cbl_synth_CobL"/>
</dbReference>
<dbReference type="InterPro" id="IPR014008">
    <property type="entry name" value="Cbl_synth_MTase_CbiT"/>
</dbReference>
<dbReference type="Gene3D" id="3.40.50.150">
    <property type="entry name" value="Vaccinia Virus protein VP39"/>
    <property type="match status" value="1"/>
</dbReference>
<evidence type="ECO:0000313" key="10">
    <source>
        <dbReference type="Proteomes" id="UP000637720"/>
    </source>
</evidence>
<dbReference type="InterPro" id="IPR012818">
    <property type="entry name" value="CbiE"/>
</dbReference>
<dbReference type="EMBL" id="BMOF01000004">
    <property type="protein sequence ID" value="GGJ93565.1"/>
    <property type="molecule type" value="Genomic_DNA"/>
</dbReference>
<evidence type="ECO:0000259" key="8">
    <source>
        <dbReference type="Pfam" id="PF13649"/>
    </source>
</evidence>
<organism evidence="9 10">
    <name type="scientific">Calditerricola satsumensis</name>
    <dbReference type="NCBI Taxonomy" id="373054"/>
    <lineage>
        <taxon>Bacteria</taxon>
        <taxon>Bacillati</taxon>
        <taxon>Bacillota</taxon>
        <taxon>Bacilli</taxon>
        <taxon>Bacillales</taxon>
        <taxon>Bacillaceae</taxon>
        <taxon>Calditerricola</taxon>
    </lineage>
</organism>
<sequence>MERIEERMPVDAAAADRTADASGRPGHEASCAKREGMRRREPIRVLGIGAEGPAGWGEAYRRWVEEADVLVGGERQLSFFPDFRGEKWVLKSAIGEVVDRMVAQPPERKIVVLASGDPLFYGIGGLLVKKLGRDSVEIHPHLSSVQLAFARMGESWHDAAFLSVHGRPLDGLAEQVRRLRKVAILTDDVNTPAAVARHLLDAGVDGFRAFVGENLGAPDERCTWWDDLRELAKAAFAPLNVVVLLRKCPDAVSDIPLGIPDEAFAQRKPDKGLITKKEVRVISLAELRIRKDSVVWDIGAGTGSVAIEAARLAPEGQVFAIEKNAEDVANLRENVRRFGRRVTVVHGTAPEGLEAWPDPDAVFIGGTGKQMAAILDVVCARLKPGGRIVLNAATLENLHEAYAGLVARGFAVEVRLVQVARSKPILDMLRLEGLNPVFVLTAYRKEETT</sequence>
<comment type="caution">
    <text evidence="9">The sequence shown here is derived from an EMBL/GenBank/DDBJ whole genome shotgun (WGS) entry which is preliminary data.</text>
</comment>
<keyword evidence="10" id="KW-1185">Reference proteome</keyword>